<dbReference type="Proteomes" id="UP000053328">
    <property type="component" value="Unassembled WGS sequence"/>
</dbReference>
<accession>A0A0D1YDH4</accession>
<sequence length="367" mass="39972">MRLAHLHIRRLIPYSHSLTLQNAILERHFTYKDAVRGLNDAPPPGENVACRATGDGGVSTSPSAKASSSPASMSAPLPRTASASRNAHAYKDSVPQSSNSVSIPSFSSTLPPPDPTLLTFSTDPTYTVGRRHLLANPISQSQQNFLTADGLATFHASPRGGLLTYHAPGQLTGYLIADLRRHGITARCWVKMLEDSVMRTCGHWDVQTMRTDDPGVWIRNERELDGQDPQADESPVDRKICAIGVQVSRGVTSHGVGLNVFDAAFPQFVKDGYGFTPEQIRSPSYDPRSEGYLSWGFSRIVACGLEGKSVTWFAREGPEDSPQPPALEDVADVLAREVMRGFNDMKGPQKEAVKGVYRIEESDILAS</sequence>
<organism evidence="3 4">
    <name type="scientific">Exophiala spinifera</name>
    <dbReference type="NCBI Taxonomy" id="91928"/>
    <lineage>
        <taxon>Eukaryota</taxon>
        <taxon>Fungi</taxon>
        <taxon>Dikarya</taxon>
        <taxon>Ascomycota</taxon>
        <taxon>Pezizomycotina</taxon>
        <taxon>Eurotiomycetes</taxon>
        <taxon>Chaetothyriomycetidae</taxon>
        <taxon>Chaetothyriales</taxon>
        <taxon>Herpotrichiellaceae</taxon>
        <taxon>Exophiala</taxon>
    </lineage>
</organism>
<dbReference type="STRING" id="91928.A0A0D1YDH4"/>
<dbReference type="GO" id="GO:0033819">
    <property type="term" value="F:lipoyl(octanoyl) transferase activity"/>
    <property type="evidence" value="ECO:0007669"/>
    <property type="project" value="InterPro"/>
</dbReference>
<dbReference type="OrthoDB" id="19908at2759"/>
<dbReference type="PROSITE" id="PS01313">
    <property type="entry name" value="LIPB"/>
    <property type="match status" value="1"/>
</dbReference>
<gene>
    <name evidence="3" type="ORF">PV08_08193</name>
</gene>
<dbReference type="InterPro" id="IPR045864">
    <property type="entry name" value="aa-tRNA-synth_II/BPL/LPL"/>
</dbReference>
<reference evidence="3 4" key="1">
    <citation type="submission" date="2015-01" db="EMBL/GenBank/DDBJ databases">
        <title>The Genome Sequence of Exophiala spinifera CBS89968.</title>
        <authorList>
            <consortium name="The Broad Institute Genomics Platform"/>
            <person name="Cuomo C."/>
            <person name="de Hoog S."/>
            <person name="Gorbushina A."/>
            <person name="Stielow B."/>
            <person name="Teixiera M."/>
            <person name="Abouelleil A."/>
            <person name="Chapman S.B."/>
            <person name="Priest M."/>
            <person name="Young S.K."/>
            <person name="Wortman J."/>
            <person name="Nusbaum C."/>
            <person name="Birren B."/>
        </authorList>
    </citation>
    <scope>NUCLEOTIDE SEQUENCE [LARGE SCALE GENOMIC DNA]</scope>
    <source>
        <strain evidence="3 4">CBS 89968</strain>
    </source>
</reference>
<dbReference type="InterPro" id="IPR020605">
    <property type="entry name" value="Octanoyltransferase_CS"/>
</dbReference>
<protein>
    <submittedName>
        <fullName evidence="3">Lipoyl(Octanoyl) transferase</fullName>
    </submittedName>
</protein>
<keyword evidence="3" id="KW-0808">Transferase</keyword>
<feature type="domain" description="BPL/LPL catalytic" evidence="2">
    <location>
        <begin position="111"/>
        <end position="309"/>
    </location>
</feature>
<dbReference type="PANTHER" id="PTHR10993:SF7">
    <property type="entry name" value="LIPOYLTRANSFERASE 2, MITOCHONDRIAL-RELATED"/>
    <property type="match status" value="1"/>
</dbReference>
<dbReference type="PROSITE" id="PS51733">
    <property type="entry name" value="BPL_LPL_CATALYTIC"/>
    <property type="match status" value="1"/>
</dbReference>
<dbReference type="RefSeq" id="XP_016233222.1">
    <property type="nucleotide sequence ID" value="XM_016382519.1"/>
</dbReference>
<keyword evidence="4" id="KW-1185">Reference proteome</keyword>
<proteinExistence type="predicted"/>
<feature type="region of interest" description="Disordered" evidence="1">
    <location>
        <begin position="37"/>
        <end position="117"/>
    </location>
</feature>
<dbReference type="SUPFAM" id="SSF55681">
    <property type="entry name" value="Class II aaRS and biotin synthetases"/>
    <property type="match status" value="1"/>
</dbReference>
<dbReference type="PANTHER" id="PTHR10993">
    <property type="entry name" value="OCTANOYLTRANSFERASE"/>
    <property type="match status" value="1"/>
</dbReference>
<feature type="compositionally biased region" description="Low complexity" evidence="1">
    <location>
        <begin position="59"/>
        <end position="78"/>
    </location>
</feature>
<dbReference type="EMBL" id="KN847497">
    <property type="protein sequence ID" value="KIW13006.1"/>
    <property type="molecule type" value="Genomic_DNA"/>
</dbReference>
<dbReference type="VEuPathDB" id="FungiDB:PV08_08193"/>
<dbReference type="AlphaFoldDB" id="A0A0D1YDH4"/>
<dbReference type="HOGENOM" id="CLU_035168_0_0_1"/>
<dbReference type="GO" id="GO:0009249">
    <property type="term" value="P:protein lipoylation"/>
    <property type="evidence" value="ECO:0007669"/>
    <property type="project" value="InterPro"/>
</dbReference>
<feature type="compositionally biased region" description="Low complexity" evidence="1">
    <location>
        <begin position="93"/>
        <end position="109"/>
    </location>
</feature>
<dbReference type="InterPro" id="IPR004143">
    <property type="entry name" value="BPL_LPL_catalytic"/>
</dbReference>
<evidence type="ECO:0000259" key="2">
    <source>
        <dbReference type="PROSITE" id="PS51733"/>
    </source>
</evidence>
<dbReference type="Pfam" id="PF21948">
    <property type="entry name" value="LplA-B_cat"/>
    <property type="match status" value="1"/>
</dbReference>
<evidence type="ECO:0000256" key="1">
    <source>
        <dbReference type="SAM" id="MobiDB-lite"/>
    </source>
</evidence>
<dbReference type="GeneID" id="27335276"/>
<dbReference type="Gene3D" id="3.30.930.10">
    <property type="entry name" value="Bira Bifunctional Protein, Domain 2"/>
    <property type="match status" value="1"/>
</dbReference>
<name>A0A0D1YDH4_9EURO</name>
<evidence type="ECO:0000313" key="3">
    <source>
        <dbReference type="EMBL" id="KIW13006.1"/>
    </source>
</evidence>
<evidence type="ECO:0000313" key="4">
    <source>
        <dbReference type="Proteomes" id="UP000053328"/>
    </source>
</evidence>